<sequence length="104" mass="11809">PASAASVLRTPEDQRMASRQTRITTMSPAERSRQEQWAQTILRTVPHSCPQGHEWKRIEDPPGYYCKMGGHCITDELLAQGRGGICIVPGIKIKKMWPLWGPYY</sequence>
<dbReference type="AlphaFoldDB" id="A0A2J6RQ11"/>
<gene>
    <name evidence="2" type="ORF">L207DRAFT_382515</name>
</gene>
<proteinExistence type="predicted"/>
<evidence type="ECO:0000313" key="3">
    <source>
        <dbReference type="Proteomes" id="UP000235786"/>
    </source>
</evidence>
<protein>
    <submittedName>
        <fullName evidence="2">Uncharacterized protein</fullName>
    </submittedName>
</protein>
<evidence type="ECO:0000256" key="1">
    <source>
        <dbReference type="SAM" id="MobiDB-lite"/>
    </source>
</evidence>
<accession>A0A2J6RQ11</accession>
<keyword evidence="3" id="KW-1185">Reference proteome</keyword>
<name>A0A2J6RQ11_HYAVF</name>
<feature type="region of interest" description="Disordered" evidence="1">
    <location>
        <begin position="1"/>
        <end position="35"/>
    </location>
</feature>
<dbReference type="EMBL" id="KZ613945">
    <property type="protein sequence ID" value="PMD40604.1"/>
    <property type="molecule type" value="Genomic_DNA"/>
</dbReference>
<organism evidence="2 3">
    <name type="scientific">Hyaloscypha variabilis (strain UAMH 11265 / GT02V1 / F)</name>
    <name type="common">Meliniomyces variabilis</name>
    <dbReference type="NCBI Taxonomy" id="1149755"/>
    <lineage>
        <taxon>Eukaryota</taxon>
        <taxon>Fungi</taxon>
        <taxon>Dikarya</taxon>
        <taxon>Ascomycota</taxon>
        <taxon>Pezizomycotina</taxon>
        <taxon>Leotiomycetes</taxon>
        <taxon>Helotiales</taxon>
        <taxon>Hyaloscyphaceae</taxon>
        <taxon>Hyaloscypha</taxon>
        <taxon>Hyaloscypha variabilis</taxon>
    </lineage>
</organism>
<dbReference type="Proteomes" id="UP000235786">
    <property type="component" value="Unassembled WGS sequence"/>
</dbReference>
<feature type="compositionally biased region" description="Polar residues" evidence="1">
    <location>
        <begin position="17"/>
        <end position="27"/>
    </location>
</feature>
<feature type="non-terminal residue" evidence="2">
    <location>
        <position position="1"/>
    </location>
</feature>
<reference evidence="2 3" key="1">
    <citation type="submission" date="2016-04" db="EMBL/GenBank/DDBJ databases">
        <title>A degradative enzymes factory behind the ericoid mycorrhizal symbiosis.</title>
        <authorList>
            <consortium name="DOE Joint Genome Institute"/>
            <person name="Martino E."/>
            <person name="Morin E."/>
            <person name="Grelet G."/>
            <person name="Kuo A."/>
            <person name="Kohler A."/>
            <person name="Daghino S."/>
            <person name="Barry K."/>
            <person name="Choi C."/>
            <person name="Cichocki N."/>
            <person name="Clum A."/>
            <person name="Copeland A."/>
            <person name="Hainaut M."/>
            <person name="Haridas S."/>
            <person name="Labutti K."/>
            <person name="Lindquist E."/>
            <person name="Lipzen A."/>
            <person name="Khouja H.-R."/>
            <person name="Murat C."/>
            <person name="Ohm R."/>
            <person name="Olson A."/>
            <person name="Spatafora J."/>
            <person name="Veneault-Fourrey C."/>
            <person name="Henrissat B."/>
            <person name="Grigoriev I."/>
            <person name="Martin F."/>
            <person name="Perotto S."/>
        </authorList>
    </citation>
    <scope>NUCLEOTIDE SEQUENCE [LARGE SCALE GENOMIC DNA]</scope>
    <source>
        <strain evidence="2 3">F</strain>
    </source>
</reference>
<dbReference type="OrthoDB" id="4746642at2759"/>
<evidence type="ECO:0000313" key="2">
    <source>
        <dbReference type="EMBL" id="PMD40604.1"/>
    </source>
</evidence>
<feature type="non-terminal residue" evidence="2">
    <location>
        <position position="104"/>
    </location>
</feature>